<evidence type="ECO:0000256" key="2">
    <source>
        <dbReference type="SAM" id="Phobius"/>
    </source>
</evidence>
<name>A0A178ZPI0_9EURO</name>
<dbReference type="AlphaFoldDB" id="A0A178ZPI0"/>
<feature type="domain" description="DUF7928" evidence="4">
    <location>
        <begin position="49"/>
        <end position="200"/>
    </location>
</feature>
<dbReference type="SUPFAM" id="SSF53448">
    <property type="entry name" value="Nucleotide-diphospho-sugar transferases"/>
    <property type="match status" value="1"/>
</dbReference>
<dbReference type="OrthoDB" id="38531at2759"/>
<keyword evidence="2" id="KW-0472">Membrane</keyword>
<proteinExistence type="predicted"/>
<dbReference type="Pfam" id="PF13632">
    <property type="entry name" value="Glyco_trans_2_3"/>
    <property type="match status" value="1"/>
</dbReference>
<organism evidence="5 6">
    <name type="scientific">Fonsecaea erecta</name>
    <dbReference type="NCBI Taxonomy" id="1367422"/>
    <lineage>
        <taxon>Eukaryota</taxon>
        <taxon>Fungi</taxon>
        <taxon>Dikarya</taxon>
        <taxon>Ascomycota</taxon>
        <taxon>Pezizomycotina</taxon>
        <taxon>Eurotiomycetes</taxon>
        <taxon>Chaetothyriomycetidae</taxon>
        <taxon>Chaetothyriales</taxon>
        <taxon>Herpotrichiellaceae</taxon>
        <taxon>Fonsecaea</taxon>
    </lineage>
</organism>
<keyword evidence="6" id="KW-1185">Reference proteome</keyword>
<dbReference type="InterPro" id="IPR001173">
    <property type="entry name" value="Glyco_trans_2-like"/>
</dbReference>
<evidence type="ECO:0000313" key="6">
    <source>
        <dbReference type="Proteomes" id="UP000078343"/>
    </source>
</evidence>
<evidence type="ECO:0000256" key="1">
    <source>
        <dbReference type="SAM" id="MobiDB-lite"/>
    </source>
</evidence>
<sequence>MASVSEAGASTPLARPQYLHFSQPNSSGVSVSSRQSRRLDKANFDEALRHRTMTKFLYGKGAANGWFDINLPKRPLGVLLRQSNGTYSVEPQDLPETLVRTVARLGVQAAFAIATDSTEAIFDVIGDEDHGIMLGDGLDLQVVDCMANLMRIGLAQARRFPYAALVRSERILLVWHDEADQVLQQAVATEEALMKLIWGDVPFTAGHHTSRALTASSLSLWNKSKKDRFTTEVTEISDLEEQDLEKESLDRPVRLYGAIIMACSIFFLVFLIFGYTTSHLVLEMLTDGDRMRFVWIAFEPLTLIVAMFFSLSLMTYAFQLFGPITGLFTNTRFFSSNKPNLKQAYDQGFTPPRVTIQMAVYKESLELVVMPTVRSLMAAVSDYELKGGKANIFITDDGLGYLLHNDPAAAQARIEWYEANNIGWVARPMNGENGYFRTGRFKKASNSNFCMNFANKVERTLTKLVHARSQVRDGSPVFIDPAEEDVLYHQALTEELAKDSRVKAAGNIRIGEVILMCDSDTRVPRDCLIQGAAEMFLSPEVAIIQHHTSVYQVSGDFFENGATYFAKMCYAQIRFQVSNGECAPFVGHNAFVRWKALQDVAIDTGDSSEPMYWSEYHISEDFNMSIRLQSANWVTRYASYHQDEFKEQVSLTIYDEISRWERYAYGDSELLFNPIWTWLWRGPFTPLFRKFLFCDMHWSSKLSIISYMTSYYAIGSGFFYTIANYVLVGLYWDELDKFYTSSWSIFLSVVLVFWILSNIALAIMRFRIGERSFFGSLWENFRWQPMYCFYFYGLSFHVNKALIAHIVGYEMTWEMTKKEVENSNFFKEIPKIISKFKEMYLVLLPLAGGVIYMALFAPLAWRITQPVAIVPMALMIVCHCSLPFVLNPHIVSAVDQYAVDDKSHIEKSSKVIVESLSYVGDVPATPRKDKTSAFSVDLGVSASISESIN</sequence>
<dbReference type="GeneID" id="30007657"/>
<evidence type="ECO:0000313" key="5">
    <source>
        <dbReference type="EMBL" id="OAP61286.1"/>
    </source>
</evidence>
<dbReference type="Proteomes" id="UP000078343">
    <property type="component" value="Unassembled WGS sequence"/>
</dbReference>
<keyword evidence="2" id="KW-0812">Transmembrane</keyword>
<comment type="caution">
    <text evidence="5">The sequence shown here is derived from an EMBL/GenBank/DDBJ whole genome shotgun (WGS) entry which is preliminary data.</text>
</comment>
<dbReference type="Pfam" id="PF25550">
    <property type="entry name" value="DUF7928"/>
    <property type="match status" value="1"/>
</dbReference>
<dbReference type="InterPro" id="IPR057688">
    <property type="entry name" value="DUF7928"/>
</dbReference>
<reference evidence="5 6" key="1">
    <citation type="submission" date="2016-04" db="EMBL/GenBank/DDBJ databases">
        <title>Draft genome of Fonsecaea erecta CBS 125763.</title>
        <authorList>
            <person name="Weiss V.A."/>
            <person name="Vicente V.A."/>
            <person name="Raittz R.T."/>
            <person name="Moreno L.F."/>
            <person name="De Souza E.M."/>
            <person name="Pedrosa F.O."/>
            <person name="Steffens M.B."/>
            <person name="Faoro H."/>
            <person name="Tadra-Sfeir M.Z."/>
            <person name="Najafzadeh M.J."/>
            <person name="Felipe M.S."/>
            <person name="Teixeira M."/>
            <person name="Sun J."/>
            <person name="Xi L."/>
            <person name="Gomes R."/>
            <person name="De Azevedo C.M."/>
            <person name="Salgado C.G."/>
            <person name="Da Silva M.B."/>
            <person name="Nascimento M.F."/>
            <person name="Queiroz-Telles F."/>
            <person name="Attili D.S."/>
            <person name="Gorbushina A."/>
        </authorList>
    </citation>
    <scope>NUCLEOTIDE SEQUENCE [LARGE SCALE GENOMIC DNA]</scope>
    <source>
        <strain evidence="5 6">CBS 125763</strain>
    </source>
</reference>
<gene>
    <name evidence="5" type="ORF">AYL99_03487</name>
</gene>
<dbReference type="STRING" id="1367422.A0A178ZPI0"/>
<feature type="transmembrane region" description="Helical" evidence="2">
    <location>
        <begin position="711"/>
        <end position="732"/>
    </location>
</feature>
<dbReference type="PANTHER" id="PTHR35408:SF2">
    <property type="entry name" value="GLYCOSYLTRANSFERASE 2-LIKE DOMAIN-CONTAINING PROTEIN"/>
    <property type="match status" value="1"/>
</dbReference>
<dbReference type="InterPro" id="IPR029044">
    <property type="entry name" value="Nucleotide-diphossugar_trans"/>
</dbReference>
<dbReference type="PANTHER" id="PTHR35408">
    <property type="entry name" value="CHROMOSOME 15, WHOLE GENOME SHOTGUN SEQUENCE"/>
    <property type="match status" value="1"/>
</dbReference>
<keyword evidence="2" id="KW-1133">Transmembrane helix</keyword>
<feature type="transmembrane region" description="Helical" evidence="2">
    <location>
        <begin position="293"/>
        <end position="318"/>
    </location>
</feature>
<feature type="transmembrane region" description="Helical" evidence="2">
    <location>
        <begin position="840"/>
        <end position="861"/>
    </location>
</feature>
<feature type="domain" description="Glycosyltransferase 2-like" evidence="3">
    <location>
        <begin position="514"/>
        <end position="724"/>
    </location>
</feature>
<dbReference type="RefSeq" id="XP_018694653.1">
    <property type="nucleotide sequence ID" value="XM_018835003.1"/>
</dbReference>
<feature type="transmembrane region" description="Helical" evidence="2">
    <location>
        <begin position="255"/>
        <end position="273"/>
    </location>
</feature>
<feature type="compositionally biased region" description="Low complexity" evidence="1">
    <location>
        <begin position="22"/>
        <end position="34"/>
    </location>
</feature>
<feature type="region of interest" description="Disordered" evidence="1">
    <location>
        <begin position="15"/>
        <end position="35"/>
    </location>
</feature>
<accession>A0A178ZPI0</accession>
<protein>
    <submittedName>
        <fullName evidence="5">Uncharacterized protein</fullName>
    </submittedName>
</protein>
<dbReference type="Gene3D" id="3.90.550.10">
    <property type="entry name" value="Spore Coat Polysaccharide Biosynthesis Protein SpsA, Chain A"/>
    <property type="match status" value="1"/>
</dbReference>
<feature type="transmembrane region" description="Helical" evidence="2">
    <location>
        <begin position="744"/>
        <end position="764"/>
    </location>
</feature>
<evidence type="ECO:0000259" key="4">
    <source>
        <dbReference type="Pfam" id="PF25550"/>
    </source>
</evidence>
<evidence type="ECO:0000259" key="3">
    <source>
        <dbReference type="Pfam" id="PF13632"/>
    </source>
</evidence>
<feature type="transmembrane region" description="Helical" evidence="2">
    <location>
        <begin position="867"/>
        <end position="886"/>
    </location>
</feature>
<dbReference type="EMBL" id="LVYI01000003">
    <property type="protein sequence ID" value="OAP61286.1"/>
    <property type="molecule type" value="Genomic_DNA"/>
</dbReference>